<comment type="caution">
    <text evidence="3">The sequence shown here is derived from an EMBL/GenBank/DDBJ whole genome shotgun (WGS) entry which is preliminary data.</text>
</comment>
<accession>A0A2V3HRX7</accession>
<organism evidence="3 4">
    <name type="scientific">Candidatus Thalassarchaeum betae</name>
    <dbReference type="NCBI Taxonomy" id="2599289"/>
    <lineage>
        <taxon>Archaea</taxon>
        <taxon>Methanobacteriati</taxon>
        <taxon>Thermoplasmatota</taxon>
        <taxon>Candidatus Poseidoniia</taxon>
        <taxon>Candidatus Poseidoniales</taxon>
        <taxon>Candidatus Thalassarchaeaceae</taxon>
        <taxon>Candidatus Thalassarchaeum</taxon>
    </lineage>
</organism>
<reference evidence="3 4" key="1">
    <citation type="journal article" date="2015" name="Nat. Commun.">
        <title>Genomic and transcriptomic evidence for scavenging of diverse organic compounds by widespread deep-sea archaea.</title>
        <authorList>
            <person name="Li M."/>
            <person name="Baker B.J."/>
            <person name="Anantharaman K."/>
            <person name="Jain S."/>
            <person name="Breier J.A."/>
            <person name="Dick G.J."/>
        </authorList>
    </citation>
    <scope>NUCLEOTIDE SEQUENCE [LARGE SCALE GENOMIC DNA]</scope>
    <source>
        <strain evidence="3">Cayman_51_deep</strain>
    </source>
</reference>
<evidence type="ECO:0000256" key="2">
    <source>
        <dbReference type="SAM" id="Phobius"/>
    </source>
</evidence>
<name>A0A2V3HRX7_9ARCH</name>
<feature type="compositionally biased region" description="Basic residues" evidence="1">
    <location>
        <begin position="234"/>
        <end position="247"/>
    </location>
</feature>
<keyword evidence="2" id="KW-1133">Transmembrane helix</keyword>
<sequence>MAVELWQTQVAFAIGLLGVYIGWRGVISKMTGFYDVAGAVKYLLYGLVSGMLLAMAVDRIILPAVILSSLNIISVSLVALLIGAAETAFVMFLMARPRVVALRGSPPYGWALGLGIGSMQACVLIVRLFDTELAYSEYSGLNPFSLLLAFAISITSSLGHALPASWQGAKVLEGSRMRPFFLSSMARGALTVCLVLSLFEPLVLLAAVPAIALAWGPAQRSWLPSGMTPAAKQAFRRTTRQSDKHRKASEARVKGTRIDNEE</sequence>
<dbReference type="EMBL" id="PSPG01000004">
    <property type="protein sequence ID" value="PXF21898.1"/>
    <property type="molecule type" value="Genomic_DNA"/>
</dbReference>
<dbReference type="AlphaFoldDB" id="A0A2V3HRX7"/>
<feature type="transmembrane region" description="Helical" evidence="2">
    <location>
        <begin position="43"/>
        <end position="66"/>
    </location>
</feature>
<feature type="compositionally biased region" description="Basic and acidic residues" evidence="1">
    <location>
        <begin position="248"/>
        <end position="262"/>
    </location>
</feature>
<keyword evidence="2" id="KW-0812">Transmembrane</keyword>
<feature type="transmembrane region" description="Helical" evidence="2">
    <location>
        <begin position="6"/>
        <end position="23"/>
    </location>
</feature>
<protein>
    <submittedName>
        <fullName evidence="3">Uncharacterized protein</fullName>
    </submittedName>
</protein>
<feature type="region of interest" description="Disordered" evidence="1">
    <location>
        <begin position="232"/>
        <end position="262"/>
    </location>
</feature>
<keyword evidence="2" id="KW-0472">Membrane</keyword>
<feature type="transmembrane region" description="Helical" evidence="2">
    <location>
        <begin position="146"/>
        <end position="168"/>
    </location>
</feature>
<evidence type="ECO:0000313" key="3">
    <source>
        <dbReference type="EMBL" id="PXF21898.1"/>
    </source>
</evidence>
<feature type="transmembrane region" description="Helical" evidence="2">
    <location>
        <begin position="72"/>
        <end position="95"/>
    </location>
</feature>
<feature type="transmembrane region" description="Helical" evidence="2">
    <location>
        <begin position="107"/>
        <end position="126"/>
    </location>
</feature>
<evidence type="ECO:0000256" key="1">
    <source>
        <dbReference type="SAM" id="MobiDB-lite"/>
    </source>
</evidence>
<gene>
    <name evidence="3" type="ORF">CXX69_01985</name>
</gene>
<feature type="transmembrane region" description="Helical" evidence="2">
    <location>
        <begin position="189"/>
        <end position="215"/>
    </location>
</feature>
<dbReference type="Proteomes" id="UP000248161">
    <property type="component" value="Unassembled WGS sequence"/>
</dbReference>
<evidence type="ECO:0000313" key="4">
    <source>
        <dbReference type="Proteomes" id="UP000248161"/>
    </source>
</evidence>
<proteinExistence type="predicted"/>